<evidence type="ECO:0000259" key="5">
    <source>
        <dbReference type="SMART" id="SM00322"/>
    </source>
</evidence>
<name>A0A5E8B4J3_9ASCO</name>
<dbReference type="InterPro" id="IPR004087">
    <property type="entry name" value="KH_dom"/>
</dbReference>
<dbReference type="GO" id="GO:0003723">
    <property type="term" value="F:RNA binding"/>
    <property type="evidence" value="ECO:0007669"/>
    <property type="project" value="UniProtKB-UniRule"/>
</dbReference>
<evidence type="ECO:0000256" key="1">
    <source>
        <dbReference type="ARBA" id="ARBA00022737"/>
    </source>
</evidence>
<dbReference type="CDD" id="cd22449">
    <property type="entry name" value="KH-I_ScSCP160_rpt4"/>
    <property type="match status" value="1"/>
</dbReference>
<evidence type="ECO:0000256" key="3">
    <source>
        <dbReference type="PROSITE-ProRule" id="PRU00117"/>
    </source>
</evidence>
<dbReference type="InterPro" id="IPR057778">
    <property type="entry name" value="KH_Vigilin_N"/>
</dbReference>
<organism evidence="6 7">
    <name type="scientific">Magnusiomyces paraingens</name>
    <dbReference type="NCBI Taxonomy" id="2606893"/>
    <lineage>
        <taxon>Eukaryota</taxon>
        <taxon>Fungi</taxon>
        <taxon>Dikarya</taxon>
        <taxon>Ascomycota</taxon>
        <taxon>Saccharomycotina</taxon>
        <taxon>Dipodascomycetes</taxon>
        <taxon>Dipodascales</taxon>
        <taxon>Dipodascaceae</taxon>
        <taxon>Magnusiomyces</taxon>
    </lineage>
</organism>
<feature type="domain" description="K Homology" evidence="5">
    <location>
        <begin position="237"/>
        <end position="315"/>
    </location>
</feature>
<gene>
    <name evidence="6" type="ORF">SAPINGB_P001210</name>
</gene>
<dbReference type="Pfam" id="PF22952">
    <property type="entry name" value="KH_11"/>
    <property type="match status" value="1"/>
</dbReference>
<feature type="region of interest" description="Disordered" evidence="4">
    <location>
        <begin position="29"/>
        <end position="110"/>
    </location>
</feature>
<accession>A0A5E8B4J3</accession>
<dbReference type="EMBL" id="CABVLU010000001">
    <property type="protein sequence ID" value="VVT46431.1"/>
    <property type="molecule type" value="Genomic_DNA"/>
</dbReference>
<dbReference type="InterPro" id="IPR054548">
    <property type="entry name" value="SCP160-like_KH"/>
</dbReference>
<feature type="domain" description="K Homology" evidence="5">
    <location>
        <begin position="1035"/>
        <end position="1109"/>
    </location>
</feature>
<dbReference type="RefSeq" id="XP_031851824.1">
    <property type="nucleotide sequence ID" value="XM_031995933.1"/>
</dbReference>
<dbReference type="Proteomes" id="UP000398389">
    <property type="component" value="Unassembled WGS sequence"/>
</dbReference>
<feature type="domain" description="K Homology" evidence="5">
    <location>
        <begin position="1226"/>
        <end position="1297"/>
    </location>
</feature>
<dbReference type="InterPro" id="IPR036612">
    <property type="entry name" value="KH_dom_type_1_sf"/>
</dbReference>
<dbReference type="PROSITE" id="PS50084">
    <property type="entry name" value="KH_TYPE_1"/>
    <property type="match status" value="8"/>
</dbReference>
<protein>
    <recommendedName>
        <fullName evidence="5">K Homology domain-containing protein</fullName>
    </recommendedName>
</protein>
<feature type="domain" description="K Homology" evidence="5">
    <location>
        <begin position="725"/>
        <end position="789"/>
    </location>
</feature>
<feature type="region of interest" description="Disordered" evidence="4">
    <location>
        <begin position="128"/>
        <end position="157"/>
    </location>
</feature>
<feature type="domain" description="K Homology" evidence="5">
    <location>
        <begin position="958"/>
        <end position="1031"/>
    </location>
</feature>
<evidence type="ECO:0000313" key="6">
    <source>
        <dbReference type="EMBL" id="VVT46431.1"/>
    </source>
</evidence>
<dbReference type="SMART" id="SM00322">
    <property type="entry name" value="KH"/>
    <property type="match status" value="9"/>
</dbReference>
<sequence length="1299" mass="141470">MATLEDSTSSSLAQQLMARHQIADEASAIDSAAIDSVPESSDAESSPSVESDLHSEANEESVPVSSDGESPEPAPDADAESDEVPDDSADATPVSASAAASKPKSKKKTNKIDVSSFDAFPKLGGSAPVVANTSWGKGPAIKPIRATGSASPKPHSQVIRAPPKAHVVTDNFTLSVEERSPRAKNIPADVLNRAINKNNVTINCSTSKQTGASTFIIKGKAENVQQARRDLLRDLTVHISETILVPASSRSSIIGPKGSNLRPIITKSGTQIQVSKQDEVPVVDDEDDEPVVEVIIEGDREGVEIAKKEIFAIVNSRVRKAKMKINNVPSKVYPALAGVNNATIAELEKTHGVKIDVPDHFYLAPQNLQVPIVISGERNAVIEVKAQLEALAQNILSSSASFMKNISKAHQLFISPNDVFVKTGVVVSPTANPEQWELFGHASQVEAANLFVSEAGKNIQQTNLIISKAHDGNIKHSQILTLYFKNSDKLKALEEKNSVIITTPSDDELYDPETKVVALSINGNVTDNIQETRKELVNLVNKYSPSRIMLINDIDPFFFKTLTPKSKHILTIKNEHHVETFVPEPSRSAFGIVLVYEGDANLSEDDFAPGVSEIKEHLLASSKVLDDLRAHQKDIVTSILSVPVEDQKYILGPNGTTLSVILKGVEHEAPVYVHFGNDERPEGADASVELTPESVYVRGLSKQVKYVIKEIEEAVETGRNYEVLSSYTTQFQFPKEHVNKLIGKGGSNLSKLRDEFGVKIDVDPEGQGVIKGIKKNADEAKLRIHNMGKRWADEVTLRLSIPNEYHATLIGTGGKFVKRLEEKYDVFIKFPRGNSGSNGDNDDSARDRPSNQDEVVVRGPSRGAEKAKDEILELVQYEKDNSNSDIVYVPAKALSRIIGRNGEFINDIKDTTNTRIDVGERESAGAADAKVAITIVGTKSGIKQAIERINEVVKEIEDTVTEEIEVDPKYHRYLIGANGSAMREIITKAGETFNPRLIQVPQAGSGSSKIKVHGKKKVVNKIISIINSIVEERENQVELLVPISVERHGAIIGPGGQSKKEIETEFNVSINVPYQGSKNAKGDLDRNIRVVGTKENVEKAKAKILEIAADDAKVDVPIEYNNLVFDSGMLIKKLRSDFDVRVDLGRTTFSKDTISKIPEDAIGEALITDDDLSAKFKWTTVSEEAATPVTGKAAGSVITWRFKGNAENTKKAKAVVEKALERVKKYDTTGYLWLADSSKYRLVIGPSGSTINNIREESECSVAIPKNGAKKNENVIVIRGEKSNTEKALGLILDIVKAN</sequence>
<feature type="domain" description="K Homology" evidence="5">
    <location>
        <begin position="793"/>
        <end position="876"/>
    </location>
</feature>
<feature type="domain" description="K Homology" evidence="5">
    <location>
        <begin position="634"/>
        <end position="716"/>
    </location>
</feature>
<evidence type="ECO:0000256" key="4">
    <source>
        <dbReference type="SAM" id="MobiDB-lite"/>
    </source>
</evidence>
<feature type="compositionally biased region" description="Acidic residues" evidence="4">
    <location>
        <begin position="75"/>
        <end position="89"/>
    </location>
</feature>
<feature type="compositionally biased region" description="Low complexity" evidence="4">
    <location>
        <begin position="29"/>
        <end position="50"/>
    </location>
</feature>
<feature type="domain" description="K Homology" evidence="5">
    <location>
        <begin position="881"/>
        <end position="954"/>
    </location>
</feature>
<keyword evidence="1" id="KW-0677">Repeat</keyword>
<dbReference type="Pfam" id="PF00013">
    <property type="entry name" value="KH_1"/>
    <property type="match status" value="7"/>
</dbReference>
<dbReference type="Pfam" id="PF24668">
    <property type="entry name" value="KH_Vigilin"/>
    <property type="match status" value="1"/>
</dbReference>
<evidence type="ECO:0000313" key="7">
    <source>
        <dbReference type="Proteomes" id="UP000398389"/>
    </source>
</evidence>
<keyword evidence="2 3" id="KW-0694">RNA-binding</keyword>
<keyword evidence="7" id="KW-1185">Reference proteome</keyword>
<feature type="domain" description="K Homology" evidence="5">
    <location>
        <begin position="320"/>
        <end position="393"/>
    </location>
</feature>
<dbReference type="Gene3D" id="3.30.1370.10">
    <property type="entry name" value="K Homology domain, type 1"/>
    <property type="match status" value="8"/>
</dbReference>
<dbReference type="SUPFAM" id="SSF54791">
    <property type="entry name" value="Eukaryotic type KH-domain (KH-domain type I)"/>
    <property type="match status" value="8"/>
</dbReference>
<dbReference type="OrthoDB" id="10027144at2759"/>
<evidence type="ECO:0000256" key="2">
    <source>
        <dbReference type="ARBA" id="ARBA00022884"/>
    </source>
</evidence>
<reference evidence="6 7" key="1">
    <citation type="submission" date="2019-09" db="EMBL/GenBank/DDBJ databases">
        <authorList>
            <person name="Brejova B."/>
        </authorList>
    </citation>
    <scope>NUCLEOTIDE SEQUENCE [LARGE SCALE GENOMIC DNA]</scope>
</reference>
<proteinExistence type="predicted"/>
<dbReference type="InterPro" id="IPR004088">
    <property type="entry name" value="KH_dom_type_1"/>
</dbReference>
<dbReference type="PANTHER" id="PTHR10288">
    <property type="entry name" value="KH DOMAIN CONTAINING RNA BINDING PROTEIN"/>
    <property type="match status" value="1"/>
</dbReference>
<dbReference type="GeneID" id="43580033"/>
<feature type="compositionally biased region" description="Low complexity" evidence="4">
    <location>
        <begin position="90"/>
        <end position="102"/>
    </location>
</feature>
<feature type="region of interest" description="Disordered" evidence="4">
    <location>
        <begin position="831"/>
        <end position="864"/>
    </location>
</feature>